<feature type="compositionally biased region" description="Basic and acidic residues" evidence="4">
    <location>
        <begin position="140"/>
        <end position="155"/>
    </location>
</feature>
<feature type="region of interest" description="Disordered" evidence="4">
    <location>
        <begin position="15"/>
        <end position="155"/>
    </location>
</feature>
<comment type="subcellular location">
    <subcellularLocation>
        <location evidence="1">Nucleus</location>
        <location evidence="1">Nucleolus</location>
    </subcellularLocation>
</comment>
<protein>
    <submittedName>
        <fullName evidence="6">Suppressor of glycerol defect protein 1</fullName>
    </submittedName>
</protein>
<dbReference type="Pfam" id="PF02854">
    <property type="entry name" value="MIF4G"/>
    <property type="match status" value="1"/>
</dbReference>
<comment type="caution">
    <text evidence="6">The sequence shown here is derived from an EMBL/GenBank/DDBJ whole genome shotgun (WGS) entry which is preliminary data.</text>
</comment>
<dbReference type="GO" id="GO:0005730">
    <property type="term" value="C:nucleolus"/>
    <property type="evidence" value="ECO:0007669"/>
    <property type="project" value="UniProtKB-SubCell"/>
</dbReference>
<evidence type="ECO:0000256" key="4">
    <source>
        <dbReference type="SAM" id="MobiDB-lite"/>
    </source>
</evidence>
<evidence type="ECO:0000256" key="1">
    <source>
        <dbReference type="ARBA" id="ARBA00004604"/>
    </source>
</evidence>
<keyword evidence="3" id="KW-0539">Nucleus</keyword>
<feature type="compositionally biased region" description="Basic residues" evidence="4">
    <location>
        <begin position="43"/>
        <end position="55"/>
    </location>
</feature>
<dbReference type="InterPro" id="IPR003891">
    <property type="entry name" value="Initiation_fac_eIF4g_MI"/>
</dbReference>
<dbReference type="Proteomes" id="UP000030106">
    <property type="component" value="Unassembled WGS sequence"/>
</dbReference>
<gene>
    <name evidence="6" type="ORF">BBAD15_g12215</name>
</gene>
<dbReference type="SMART" id="SM00543">
    <property type="entry name" value="MIF4G"/>
    <property type="match status" value="1"/>
</dbReference>
<dbReference type="GO" id="GO:0003723">
    <property type="term" value="F:RNA binding"/>
    <property type="evidence" value="ECO:0007669"/>
    <property type="project" value="InterPro"/>
</dbReference>
<name>A0A0A2V456_BEABA</name>
<dbReference type="HOGENOM" id="CLU_006786_2_1_1"/>
<organism evidence="6 7">
    <name type="scientific">Beauveria bassiana D1-5</name>
    <dbReference type="NCBI Taxonomy" id="1245745"/>
    <lineage>
        <taxon>Eukaryota</taxon>
        <taxon>Fungi</taxon>
        <taxon>Dikarya</taxon>
        <taxon>Ascomycota</taxon>
        <taxon>Pezizomycotina</taxon>
        <taxon>Sordariomycetes</taxon>
        <taxon>Hypocreomycetidae</taxon>
        <taxon>Hypocreales</taxon>
        <taxon>Cordycipitaceae</taxon>
        <taxon>Beauveria</taxon>
    </lineage>
</organism>
<dbReference type="InterPro" id="IPR016024">
    <property type="entry name" value="ARM-type_fold"/>
</dbReference>
<dbReference type="Pfam" id="PF02847">
    <property type="entry name" value="MA3"/>
    <property type="match status" value="1"/>
</dbReference>
<evidence type="ECO:0000256" key="2">
    <source>
        <dbReference type="ARBA" id="ARBA00006856"/>
    </source>
</evidence>
<dbReference type="SUPFAM" id="SSF48371">
    <property type="entry name" value="ARM repeat"/>
    <property type="match status" value="1"/>
</dbReference>
<evidence type="ECO:0000259" key="5">
    <source>
        <dbReference type="PROSITE" id="PS51366"/>
    </source>
</evidence>
<evidence type="ECO:0000313" key="6">
    <source>
        <dbReference type="EMBL" id="KGQ02576.1"/>
    </source>
</evidence>
<reference evidence="6 7" key="1">
    <citation type="submission" date="2012-10" db="EMBL/GenBank/DDBJ databases">
        <title>Genome sequencing and analysis of entomopathogenic fungi Beauveria bassiana D1-5.</title>
        <authorList>
            <person name="Li Q."/>
            <person name="Wang L."/>
            <person name="Zhang Z."/>
            <person name="Wang Q."/>
            <person name="Ren J."/>
            <person name="Wang M."/>
            <person name="Xu W."/>
            <person name="Wang J."/>
            <person name="Lu Y."/>
            <person name="Du Q."/>
            <person name="Sun Z."/>
        </authorList>
    </citation>
    <scope>NUCLEOTIDE SEQUENCE [LARGE SCALE GENOMIC DNA]</scope>
    <source>
        <strain evidence="6 7">D1-5</strain>
    </source>
</reference>
<sequence>MAASSVAELQQKLFKRIGIDTPAPAKSQQGPAWGNKRSLLRKDQRRAHRVKKKSNRYGGRSATEGRNQGDRNPQPHFPSEPKTVQRPFHSKFEEKKSNGAPDDDDVFKSATEGLDDFVNLDGSQDSGDDFDESIGVDTTPKFDTRISKSMQDKLDRDDAEIEAFERKLGIKKGRKSLPHSFSEDGLGSLLGDVDAVGLQKDEVTHEQKRKRDYDDWLSSKRRKTATGTSTKLKSVTQRNEAEYVNVDDTEDVIDSDANLLMSNRVGIQEDEEKLFDDDLSAESRFDSFEGEADAPVASNKENPYIAPTTGNVVARYVPPTLRKATNTDFESKIRLQKNIQGLVNRLTDANLLSIVQSIEELYQGNARGEVTEIITDIILAQIYKPELLPDQFFVLTGGFTASIYRLIGSSFGSHVVRRIVQDLARDYNQAGGGDASIRREASNLVNFLTQLYVFEVVSSRIVFDYMEKFLGELSELNVELLLRICRMAGRMLRRDDAQSLKHIASVLNTNISKVGYEDVSVRTKFMVETINDLKNSKAKAKGLDSAIVSEHVVRMKKRIGELKSQSRRLDGLAPMGMSLRDIEGADTDGKWWLVGASVPVKTKSSTVKEAEQGSDDSMTDDEDMDFVLPDYPQKARSQGFSTMAQVAIFTALMSANDYEHAYRQFVNLKLKKDDQLEIARVLVQCVGSETEYNEFYALVANQACSNKKLRFAFQDRLWKLFRGLGESMFGDDADDEETADSERMRDPRRLANVAQFYAALVADDSLGIAILKPLDLPEVNSWTADFVEHFLVQLLIYCSKSASEDINVEKIFGAARQLPAVAVGLHWFLRKKVRKSKLKGAKKLARVRQKAQAAMQAVEVA</sequence>
<dbReference type="GO" id="GO:0042274">
    <property type="term" value="P:ribosomal small subunit biogenesis"/>
    <property type="evidence" value="ECO:0007669"/>
    <property type="project" value="TreeGrafter"/>
</dbReference>
<dbReference type="EMBL" id="ANFO01001463">
    <property type="protein sequence ID" value="KGQ02576.1"/>
    <property type="molecule type" value="Genomic_DNA"/>
</dbReference>
<dbReference type="PROSITE" id="PS51366">
    <property type="entry name" value="MI"/>
    <property type="match status" value="1"/>
</dbReference>
<accession>A0A0A2V456</accession>
<evidence type="ECO:0000313" key="7">
    <source>
        <dbReference type="Proteomes" id="UP000030106"/>
    </source>
</evidence>
<dbReference type="AlphaFoldDB" id="A0A0A2V456"/>
<dbReference type="InterPro" id="IPR050781">
    <property type="entry name" value="CWC22_splicing_factor"/>
</dbReference>
<dbReference type="OrthoDB" id="361797at2759"/>
<dbReference type="Gene3D" id="1.25.40.180">
    <property type="match status" value="1"/>
</dbReference>
<feature type="domain" description="MI" evidence="5">
    <location>
        <begin position="643"/>
        <end position="776"/>
    </location>
</feature>
<dbReference type="InterPro" id="IPR003890">
    <property type="entry name" value="MIF4G-like_typ-3"/>
</dbReference>
<dbReference type="PANTHER" id="PTHR18034:SF4">
    <property type="entry name" value="NUCLEOLAR MIF4G DOMAIN-CONTAINING PROTEIN 1"/>
    <property type="match status" value="1"/>
</dbReference>
<proteinExistence type="inferred from homology"/>
<dbReference type="STRING" id="1245745.A0A0A2V456"/>
<dbReference type="PANTHER" id="PTHR18034">
    <property type="entry name" value="CELL CYCLE CONTROL PROTEIN CWF22-RELATED"/>
    <property type="match status" value="1"/>
</dbReference>
<evidence type="ECO:0000256" key="3">
    <source>
        <dbReference type="ARBA" id="ARBA00023242"/>
    </source>
</evidence>
<dbReference type="eggNOG" id="KOG2141">
    <property type="taxonomic scope" value="Eukaryota"/>
</dbReference>
<comment type="similarity">
    <text evidence="2">Belongs to the CWC22 family.</text>
</comment>
<dbReference type="SMART" id="SM00544">
    <property type="entry name" value="MA3"/>
    <property type="match status" value="1"/>
</dbReference>